<accession>A0AAV7CF50</accession>
<dbReference type="AlphaFoldDB" id="A0AAV7CF50"/>
<proteinExistence type="predicted"/>
<evidence type="ECO:0000313" key="2">
    <source>
        <dbReference type="Proteomes" id="UP000824782"/>
    </source>
</evidence>
<keyword evidence="2" id="KW-1185">Reference proteome</keyword>
<reference evidence="1" key="1">
    <citation type="thesis" date="2020" institute="ProQuest LLC" country="789 East Eisenhower Parkway, Ann Arbor, MI, USA">
        <title>Comparative Genomics and Chromosome Evolution.</title>
        <authorList>
            <person name="Mudd A.B."/>
        </authorList>
    </citation>
    <scope>NUCLEOTIDE SEQUENCE</scope>
    <source>
        <strain evidence="1">237g6f4</strain>
        <tissue evidence="1">Blood</tissue>
    </source>
</reference>
<gene>
    <name evidence="1" type="ORF">GDO81_008367</name>
</gene>
<dbReference type="EMBL" id="WNYA01000003">
    <property type="protein sequence ID" value="KAG8583311.1"/>
    <property type="molecule type" value="Genomic_DNA"/>
</dbReference>
<sequence length="66" mass="7422">MNPYCNDIAREFLADVNKLCSAEGELKDDEEEESHITGLMEYLMNGRGQLLLVILDKIVDEVCSTS</sequence>
<comment type="caution">
    <text evidence="1">The sequence shown here is derived from an EMBL/GenBank/DDBJ whole genome shotgun (WGS) entry which is preliminary data.</text>
</comment>
<dbReference type="Proteomes" id="UP000824782">
    <property type="component" value="Unassembled WGS sequence"/>
</dbReference>
<evidence type="ECO:0000313" key="1">
    <source>
        <dbReference type="EMBL" id="KAG8583311.1"/>
    </source>
</evidence>
<organism evidence="1 2">
    <name type="scientific">Engystomops pustulosus</name>
    <name type="common">Tungara frog</name>
    <name type="synonym">Physalaemus pustulosus</name>
    <dbReference type="NCBI Taxonomy" id="76066"/>
    <lineage>
        <taxon>Eukaryota</taxon>
        <taxon>Metazoa</taxon>
        <taxon>Chordata</taxon>
        <taxon>Craniata</taxon>
        <taxon>Vertebrata</taxon>
        <taxon>Euteleostomi</taxon>
        <taxon>Amphibia</taxon>
        <taxon>Batrachia</taxon>
        <taxon>Anura</taxon>
        <taxon>Neobatrachia</taxon>
        <taxon>Hyloidea</taxon>
        <taxon>Leptodactylidae</taxon>
        <taxon>Leiuperinae</taxon>
        <taxon>Engystomops</taxon>
    </lineage>
</organism>
<protein>
    <submittedName>
        <fullName evidence="1">Uncharacterized protein</fullName>
    </submittedName>
</protein>
<name>A0AAV7CF50_ENGPU</name>